<dbReference type="SUPFAM" id="SSF52374">
    <property type="entry name" value="Nucleotidylyl transferase"/>
    <property type="match status" value="1"/>
</dbReference>
<evidence type="ECO:0000256" key="8">
    <source>
        <dbReference type="ARBA" id="ARBA00029346"/>
    </source>
</evidence>
<evidence type="ECO:0000256" key="1">
    <source>
        <dbReference type="ARBA" id="ARBA00022490"/>
    </source>
</evidence>
<dbReference type="OrthoDB" id="9806661at2"/>
<comment type="catalytic activity">
    <reaction evidence="8 9">
        <text>(R)-4'-phosphopantetheine + ATP + H(+) = 3'-dephospho-CoA + diphosphate</text>
        <dbReference type="Rhea" id="RHEA:19801"/>
        <dbReference type="ChEBI" id="CHEBI:15378"/>
        <dbReference type="ChEBI" id="CHEBI:30616"/>
        <dbReference type="ChEBI" id="CHEBI:33019"/>
        <dbReference type="ChEBI" id="CHEBI:57328"/>
        <dbReference type="ChEBI" id="CHEBI:61723"/>
        <dbReference type="EC" id="2.7.7.3"/>
    </reaction>
</comment>
<dbReference type="CDD" id="cd02163">
    <property type="entry name" value="PPAT"/>
    <property type="match status" value="1"/>
</dbReference>
<dbReference type="Proteomes" id="UP000223913">
    <property type="component" value="Unassembled WGS sequence"/>
</dbReference>
<dbReference type="UniPathway" id="UPA00241">
    <property type="reaction ID" value="UER00355"/>
</dbReference>
<evidence type="ECO:0000259" key="10">
    <source>
        <dbReference type="Pfam" id="PF01467"/>
    </source>
</evidence>
<dbReference type="RefSeq" id="WP_099149170.1">
    <property type="nucleotide sequence ID" value="NZ_PDUD01000009.1"/>
</dbReference>
<gene>
    <name evidence="9" type="primary">coaD</name>
    <name evidence="11" type="ORF">CRP01_05915</name>
</gene>
<evidence type="ECO:0000256" key="6">
    <source>
        <dbReference type="ARBA" id="ARBA00022842"/>
    </source>
</evidence>
<keyword evidence="12" id="KW-1185">Reference proteome</keyword>
<evidence type="ECO:0000313" key="11">
    <source>
        <dbReference type="EMBL" id="PHN07723.1"/>
    </source>
</evidence>
<dbReference type="NCBIfam" id="TIGR01510">
    <property type="entry name" value="coaD_prev_kdtB"/>
    <property type="match status" value="1"/>
</dbReference>
<feature type="domain" description="Cytidyltransferase-like" evidence="10">
    <location>
        <begin position="6"/>
        <end position="134"/>
    </location>
</feature>
<dbReference type="Pfam" id="PF01467">
    <property type="entry name" value="CTP_transf_like"/>
    <property type="match status" value="1"/>
</dbReference>
<accession>A0A2D0NIZ0</accession>
<comment type="similarity">
    <text evidence="9">Belongs to the bacterial CoaD family.</text>
</comment>
<evidence type="ECO:0000256" key="4">
    <source>
        <dbReference type="ARBA" id="ARBA00022741"/>
    </source>
</evidence>
<keyword evidence="7 9" id="KW-0173">Coenzyme A biosynthesis</keyword>
<dbReference type="AlphaFoldDB" id="A0A2D0NIZ0"/>
<dbReference type="EC" id="2.7.7.3" evidence="9"/>
<dbReference type="GO" id="GO:0015937">
    <property type="term" value="P:coenzyme A biosynthetic process"/>
    <property type="evidence" value="ECO:0007669"/>
    <property type="project" value="UniProtKB-UniRule"/>
</dbReference>
<evidence type="ECO:0000256" key="7">
    <source>
        <dbReference type="ARBA" id="ARBA00022993"/>
    </source>
</evidence>
<dbReference type="Gene3D" id="3.40.50.620">
    <property type="entry name" value="HUPs"/>
    <property type="match status" value="1"/>
</dbReference>
<keyword evidence="6 9" id="KW-0460">Magnesium</keyword>
<name>A0A2D0NIZ0_FLAN2</name>
<keyword evidence="5 9" id="KW-0067">ATP-binding</keyword>
<comment type="subcellular location">
    <subcellularLocation>
        <location evidence="9">Cytoplasm</location>
    </subcellularLocation>
</comment>
<comment type="caution">
    <text evidence="11">The sequence shown here is derived from an EMBL/GenBank/DDBJ whole genome shotgun (WGS) entry which is preliminary data.</text>
</comment>
<keyword evidence="1 9" id="KW-0963">Cytoplasm</keyword>
<dbReference type="GO" id="GO:0004595">
    <property type="term" value="F:pantetheine-phosphate adenylyltransferase activity"/>
    <property type="evidence" value="ECO:0007669"/>
    <property type="project" value="UniProtKB-UniRule"/>
</dbReference>
<feature type="binding site" evidence="9">
    <location>
        <begin position="124"/>
        <end position="130"/>
    </location>
    <ligand>
        <name>ATP</name>
        <dbReference type="ChEBI" id="CHEBI:30616"/>
    </ligand>
</feature>
<keyword evidence="3 9" id="KW-0548">Nucleotidyltransferase</keyword>
<feature type="binding site" evidence="9">
    <location>
        <position position="10"/>
    </location>
    <ligand>
        <name>substrate</name>
    </ligand>
</feature>
<evidence type="ECO:0000256" key="2">
    <source>
        <dbReference type="ARBA" id="ARBA00022679"/>
    </source>
</evidence>
<comment type="pathway">
    <text evidence="9">Cofactor biosynthesis; coenzyme A biosynthesis; CoA from (R)-pantothenate: step 4/5.</text>
</comment>
<dbReference type="PRINTS" id="PR01020">
    <property type="entry name" value="LPSBIOSNTHSS"/>
</dbReference>
<comment type="cofactor">
    <cofactor evidence="9">
        <name>Mg(2+)</name>
        <dbReference type="ChEBI" id="CHEBI:18420"/>
    </cofactor>
</comment>
<dbReference type="GO" id="GO:0005737">
    <property type="term" value="C:cytoplasm"/>
    <property type="evidence" value="ECO:0007669"/>
    <property type="project" value="UniProtKB-SubCell"/>
</dbReference>
<evidence type="ECO:0000256" key="3">
    <source>
        <dbReference type="ARBA" id="ARBA00022695"/>
    </source>
</evidence>
<feature type="binding site" evidence="9">
    <location>
        <position position="18"/>
    </location>
    <ligand>
        <name>ATP</name>
        <dbReference type="ChEBI" id="CHEBI:30616"/>
    </ligand>
</feature>
<organism evidence="11 12">
    <name type="scientific">Flavilitoribacter nigricans (strain ATCC 23147 / DSM 23189 / NBRC 102662 / NCIMB 1420 / SS-2)</name>
    <name type="common">Lewinella nigricans</name>
    <dbReference type="NCBI Taxonomy" id="1122177"/>
    <lineage>
        <taxon>Bacteria</taxon>
        <taxon>Pseudomonadati</taxon>
        <taxon>Bacteroidota</taxon>
        <taxon>Saprospiria</taxon>
        <taxon>Saprospirales</taxon>
        <taxon>Lewinellaceae</taxon>
        <taxon>Flavilitoribacter</taxon>
    </lineage>
</organism>
<dbReference type="InterPro" id="IPR014729">
    <property type="entry name" value="Rossmann-like_a/b/a_fold"/>
</dbReference>
<feature type="site" description="Transition state stabilizer" evidence="9">
    <location>
        <position position="18"/>
    </location>
</feature>
<feature type="binding site" evidence="9">
    <location>
        <position position="74"/>
    </location>
    <ligand>
        <name>substrate</name>
    </ligand>
</feature>
<keyword evidence="2 9" id="KW-0808">Transferase</keyword>
<evidence type="ECO:0000313" key="12">
    <source>
        <dbReference type="Proteomes" id="UP000223913"/>
    </source>
</evidence>
<dbReference type="GO" id="GO:0005524">
    <property type="term" value="F:ATP binding"/>
    <property type="evidence" value="ECO:0007669"/>
    <property type="project" value="UniProtKB-KW"/>
</dbReference>
<feature type="binding site" evidence="9">
    <location>
        <position position="88"/>
    </location>
    <ligand>
        <name>substrate</name>
    </ligand>
</feature>
<keyword evidence="4 9" id="KW-0547">Nucleotide-binding</keyword>
<dbReference type="NCBIfam" id="TIGR00125">
    <property type="entry name" value="cyt_tran_rel"/>
    <property type="match status" value="1"/>
</dbReference>
<comment type="subunit">
    <text evidence="9">Homohexamer.</text>
</comment>
<comment type="function">
    <text evidence="9">Reversibly transfers an adenylyl group from ATP to 4'-phosphopantetheine, yielding dephospho-CoA (dPCoA) and pyrophosphate.</text>
</comment>
<evidence type="ECO:0000256" key="9">
    <source>
        <dbReference type="HAMAP-Rule" id="MF_00151"/>
    </source>
</evidence>
<sequence>MSRIAVFPGSFDPITSGHVDLVKRALPLFDQIIVAIGVNTTKKYLFDLDQRIEWLEAVFEKEEKVKVDYFENLTAEYCRRIGADYLLRGLRNASDFDYEKTISQLNNIIGDNLETIFLISRPAFSHISSTIVREIIKGGGDASPFLPAEIVINGHGIG</sequence>
<dbReference type="InterPro" id="IPR004821">
    <property type="entry name" value="Cyt_trans-like"/>
</dbReference>
<feature type="binding site" evidence="9">
    <location>
        <position position="99"/>
    </location>
    <ligand>
        <name>ATP</name>
        <dbReference type="ChEBI" id="CHEBI:30616"/>
    </ligand>
</feature>
<dbReference type="EMBL" id="PDUD01000009">
    <property type="protein sequence ID" value="PHN07723.1"/>
    <property type="molecule type" value="Genomic_DNA"/>
</dbReference>
<dbReference type="HAMAP" id="MF_00151">
    <property type="entry name" value="PPAT_bact"/>
    <property type="match status" value="1"/>
</dbReference>
<feature type="binding site" evidence="9">
    <location>
        <begin position="89"/>
        <end position="91"/>
    </location>
    <ligand>
        <name>ATP</name>
        <dbReference type="ChEBI" id="CHEBI:30616"/>
    </ligand>
</feature>
<feature type="binding site" evidence="9">
    <location>
        <begin position="10"/>
        <end position="11"/>
    </location>
    <ligand>
        <name>ATP</name>
        <dbReference type="ChEBI" id="CHEBI:30616"/>
    </ligand>
</feature>
<dbReference type="PANTHER" id="PTHR21342:SF1">
    <property type="entry name" value="PHOSPHOPANTETHEINE ADENYLYLTRANSFERASE"/>
    <property type="match status" value="1"/>
</dbReference>
<dbReference type="PANTHER" id="PTHR21342">
    <property type="entry name" value="PHOSPHOPANTETHEINE ADENYLYLTRANSFERASE"/>
    <property type="match status" value="1"/>
</dbReference>
<protein>
    <recommendedName>
        <fullName evidence="9">Phosphopantetheine adenylyltransferase</fullName>
        <ecNumber evidence="9">2.7.7.3</ecNumber>
    </recommendedName>
    <alternativeName>
        <fullName evidence="9">Dephospho-CoA pyrophosphorylase</fullName>
    </alternativeName>
    <alternativeName>
        <fullName evidence="9">Pantetheine-phosphate adenylyltransferase</fullName>
        <shortName evidence="9">PPAT</shortName>
    </alternativeName>
</protein>
<evidence type="ECO:0000256" key="5">
    <source>
        <dbReference type="ARBA" id="ARBA00022840"/>
    </source>
</evidence>
<dbReference type="InterPro" id="IPR001980">
    <property type="entry name" value="PPAT"/>
</dbReference>
<proteinExistence type="inferred from homology"/>
<reference evidence="11 12" key="1">
    <citation type="submission" date="2017-10" db="EMBL/GenBank/DDBJ databases">
        <title>The draft genome sequence of Lewinella nigricans NBRC 102662.</title>
        <authorList>
            <person name="Wang K."/>
        </authorList>
    </citation>
    <scope>NUCLEOTIDE SEQUENCE [LARGE SCALE GENOMIC DNA]</scope>
    <source>
        <strain evidence="11 12">NBRC 102662</strain>
    </source>
</reference>
<feature type="binding site" evidence="9">
    <location>
        <position position="42"/>
    </location>
    <ligand>
        <name>substrate</name>
    </ligand>
</feature>